<evidence type="ECO:0000256" key="3">
    <source>
        <dbReference type="ARBA" id="ARBA00022840"/>
    </source>
</evidence>
<proteinExistence type="inferred from homology"/>
<keyword evidence="3" id="KW-0067">ATP-binding</keyword>
<dbReference type="Gene3D" id="3.30.300.160">
    <property type="entry name" value="Type II secretion system, protein E, N-terminal domain"/>
    <property type="match status" value="1"/>
</dbReference>
<dbReference type="EMBL" id="DSOV01000041">
    <property type="protein sequence ID" value="HEN42476.1"/>
    <property type="molecule type" value="Genomic_DNA"/>
</dbReference>
<accession>A0A831XLY9</accession>
<protein>
    <submittedName>
        <fullName evidence="6">Pilus assembly protein PilB</fullName>
    </submittedName>
</protein>
<sequence>MESIVRPGSLGDILFRCQIISEDDIRAALDEQQASGCRFGEALVKQGVVTQEDIDWALSNQLNIPYVRLKPAMVDPGAVALVPAPLARQHNLIPLIATGDEISIVIADPLNTAAIAAVEKAAGCPVSVSVGLLREIREMQEIFYGPPEESDTLGFQSPAFPAGALSAINHDPTGAKFVDYLLLFVVQQKLSSLSLQPLGDGIAVVCRRGGVGREVGRLSPTHYPEVVMRVKKLARLAGGEFTAKGTFAFGWKGRTIPFQVALLRGEGGDYLTFRMRVDTAFPDSVADMGLSEATAARFAELAAAGRGMVVVGAREEEMRGRLMELYLQESDTAGKTVIMVGSGPPQGGRRFPRVPVPAGTEVGAVVMAALEHDPDILVLEDVADGKVFAAACRAAQRGSLVVAGLGCGDGAGALQQLITFRDRHLLTPAHLRGIIVCAGVRTLCPDCRTAVPSPPDEAEPSFRSAGCNSCGQTGYGGTRFLMDVIVFDQGLRERFETARDGGDVIAHLREHGWRGIAEDGRALAAQGGISREDFMASLLS</sequence>
<feature type="domain" description="Type II secretion system protein GspE N-terminal" evidence="5">
    <location>
        <begin position="62"/>
        <end position="148"/>
    </location>
</feature>
<evidence type="ECO:0000259" key="4">
    <source>
        <dbReference type="Pfam" id="PF00437"/>
    </source>
</evidence>
<evidence type="ECO:0000256" key="2">
    <source>
        <dbReference type="ARBA" id="ARBA00022741"/>
    </source>
</evidence>
<dbReference type="SUPFAM" id="SSF52540">
    <property type="entry name" value="P-loop containing nucleoside triphosphate hydrolases"/>
    <property type="match status" value="1"/>
</dbReference>
<keyword evidence="2" id="KW-0547">Nucleotide-binding</keyword>
<dbReference type="Pfam" id="PF00437">
    <property type="entry name" value="T2SSE"/>
    <property type="match status" value="1"/>
</dbReference>
<dbReference type="GO" id="GO:0005524">
    <property type="term" value="F:ATP binding"/>
    <property type="evidence" value="ECO:0007669"/>
    <property type="project" value="UniProtKB-KW"/>
</dbReference>
<organism evidence="6">
    <name type="scientific">Geobacter metallireducens</name>
    <dbReference type="NCBI Taxonomy" id="28232"/>
    <lineage>
        <taxon>Bacteria</taxon>
        <taxon>Pseudomonadati</taxon>
        <taxon>Thermodesulfobacteriota</taxon>
        <taxon>Desulfuromonadia</taxon>
        <taxon>Geobacterales</taxon>
        <taxon>Geobacteraceae</taxon>
        <taxon>Geobacter</taxon>
    </lineage>
</organism>
<dbReference type="Gene3D" id="3.40.50.300">
    <property type="entry name" value="P-loop containing nucleotide triphosphate hydrolases"/>
    <property type="match status" value="1"/>
</dbReference>
<evidence type="ECO:0000256" key="1">
    <source>
        <dbReference type="ARBA" id="ARBA00006611"/>
    </source>
</evidence>
<dbReference type="InterPro" id="IPR027417">
    <property type="entry name" value="P-loop_NTPase"/>
</dbReference>
<dbReference type="AlphaFoldDB" id="A0A831XLY9"/>
<comment type="similarity">
    <text evidence="1">Belongs to the GSP E family.</text>
</comment>
<evidence type="ECO:0000259" key="5">
    <source>
        <dbReference type="Pfam" id="PF05157"/>
    </source>
</evidence>
<dbReference type="PANTHER" id="PTHR30258:SF1">
    <property type="entry name" value="PROTEIN TRANSPORT PROTEIN HOFB HOMOLOG"/>
    <property type="match status" value="1"/>
</dbReference>
<dbReference type="GO" id="GO:0005886">
    <property type="term" value="C:plasma membrane"/>
    <property type="evidence" value="ECO:0007669"/>
    <property type="project" value="TreeGrafter"/>
</dbReference>
<dbReference type="PANTHER" id="PTHR30258">
    <property type="entry name" value="TYPE II SECRETION SYSTEM PROTEIN GSPE-RELATED"/>
    <property type="match status" value="1"/>
</dbReference>
<evidence type="ECO:0000313" key="6">
    <source>
        <dbReference type="EMBL" id="HEN42476.1"/>
    </source>
</evidence>
<comment type="caution">
    <text evidence="6">The sequence shown here is derived from an EMBL/GenBank/DDBJ whole genome shotgun (WGS) entry which is preliminary data.</text>
</comment>
<dbReference type="InterPro" id="IPR007831">
    <property type="entry name" value="T2SS_GspE_N"/>
</dbReference>
<dbReference type="SUPFAM" id="SSF160246">
    <property type="entry name" value="EspE N-terminal domain-like"/>
    <property type="match status" value="1"/>
</dbReference>
<gene>
    <name evidence="6" type="ORF">ENQ87_08870</name>
</gene>
<dbReference type="Pfam" id="PF05157">
    <property type="entry name" value="MshEN"/>
    <property type="match status" value="1"/>
</dbReference>
<dbReference type="InterPro" id="IPR037257">
    <property type="entry name" value="T2SS_E_N_sf"/>
</dbReference>
<dbReference type="Gene3D" id="3.30.450.90">
    <property type="match status" value="1"/>
</dbReference>
<reference evidence="6" key="1">
    <citation type="journal article" date="2020" name="mSystems">
        <title>Genome- and Community-Level Interaction Insights into Carbon Utilization and Element Cycling Functions of Hydrothermarchaeota in Hydrothermal Sediment.</title>
        <authorList>
            <person name="Zhou Z."/>
            <person name="Liu Y."/>
            <person name="Xu W."/>
            <person name="Pan J."/>
            <person name="Luo Z.H."/>
            <person name="Li M."/>
        </authorList>
    </citation>
    <scope>NUCLEOTIDE SEQUENCE [LARGE SCALE GENOMIC DNA]</scope>
    <source>
        <strain evidence="6">SpSt-349</strain>
    </source>
</reference>
<feature type="domain" description="Bacterial type II secretion system protein E" evidence="4">
    <location>
        <begin position="361"/>
        <end position="532"/>
    </location>
</feature>
<dbReference type="GO" id="GO:0016887">
    <property type="term" value="F:ATP hydrolysis activity"/>
    <property type="evidence" value="ECO:0007669"/>
    <property type="project" value="TreeGrafter"/>
</dbReference>
<name>A0A831XLY9_GEOME</name>
<dbReference type="InterPro" id="IPR001482">
    <property type="entry name" value="T2SS/T4SS_dom"/>
</dbReference>